<dbReference type="PANTHER" id="PTHR30314:SF3">
    <property type="entry name" value="MITOCHONDRIAL DIVISION PROTEIN FSZA"/>
    <property type="match status" value="1"/>
</dbReference>
<evidence type="ECO:0000256" key="2">
    <source>
        <dbReference type="ARBA" id="ARBA00022741"/>
    </source>
</evidence>
<evidence type="ECO:0000313" key="11">
    <source>
        <dbReference type="Proteomes" id="UP000652760"/>
    </source>
</evidence>
<dbReference type="RefSeq" id="WP_200192683.1">
    <property type="nucleotide sequence ID" value="NZ_JAENHM010000030.1"/>
</dbReference>
<dbReference type="PROSITE" id="PS01135">
    <property type="entry name" value="FTSZ_2"/>
    <property type="match status" value="1"/>
</dbReference>
<dbReference type="Gene3D" id="3.40.50.1440">
    <property type="entry name" value="Tubulin/FtsZ, GTPase domain"/>
    <property type="match status" value="1"/>
</dbReference>
<dbReference type="InterPro" id="IPR008280">
    <property type="entry name" value="Tub_FtsZ_C"/>
</dbReference>
<reference evidence="11" key="1">
    <citation type="submission" date="2021-01" db="EMBL/GenBank/DDBJ databases">
        <title>Genome public.</title>
        <authorList>
            <person name="Liu C."/>
            <person name="Sun Q."/>
        </authorList>
    </citation>
    <scope>NUCLEOTIDE SEQUENCE [LARGE SCALE GENOMIC DNA]</scope>
    <source>
        <strain evidence="11">YIM B02556</strain>
    </source>
</reference>
<dbReference type="InterPro" id="IPR037103">
    <property type="entry name" value="Tubulin/FtsZ-like_C"/>
</dbReference>
<dbReference type="HAMAP" id="MF_00909">
    <property type="entry name" value="FtsZ"/>
    <property type="match status" value="1"/>
</dbReference>
<proteinExistence type="inferred from homology"/>
<dbReference type="SUPFAM" id="SSF52490">
    <property type="entry name" value="Tubulin nucleotide-binding domain-like"/>
    <property type="match status" value="1"/>
</dbReference>
<dbReference type="NCBIfam" id="TIGR00065">
    <property type="entry name" value="ftsZ"/>
    <property type="match status" value="1"/>
</dbReference>
<feature type="binding site" evidence="4">
    <location>
        <begin position="111"/>
        <end position="113"/>
    </location>
    <ligand>
        <name>GTP</name>
        <dbReference type="ChEBI" id="CHEBI:37565"/>
    </ligand>
</feature>
<evidence type="ECO:0000256" key="3">
    <source>
        <dbReference type="ARBA" id="ARBA00023134"/>
    </source>
</evidence>
<dbReference type="CDD" id="cd02201">
    <property type="entry name" value="FtsZ_type1"/>
    <property type="match status" value="1"/>
</dbReference>
<dbReference type="SMART" id="SM00864">
    <property type="entry name" value="Tubulin"/>
    <property type="match status" value="1"/>
</dbReference>
<dbReference type="Proteomes" id="UP000652760">
    <property type="component" value="Unassembled WGS sequence"/>
</dbReference>
<accession>A0ABS1F300</accession>
<sequence length="642" mass="67257">MINVTIPQIEPELKPRITVFGVGGAGGNAVNNMIKSNLEGVDFVVGNTDAQALKGSLCEKRIQLGTGTTRGLGAGSKPDVGRASAEEQIDEIVQYLEGSNMVFITAGMGGGTGTGAAPVIARAARERGILTVGVVTKPFHFEGGHRMRLAEGGIAELQQYVDTLIIIPNQNLFRIANEKTTFADAFKMADDVLHSGVRGVTDLMVMPGLINLDFADIRSVMTEMGKAMMGTGEAGGERRAIEAAEAAISNPLLDDVSMKGARGVLINITGGYDMTLFEVDEAANRVRDEVDPDANIIFGSTFDSSLDGVMRVSVVATGIDAAAMSNPRTLHPVNLSLVPGDRAKKPALPGNLTGAAAPQGSAIPSAAAGLRTPQPVTAGAAAIQHDPAQLQPTHQQPEMPKPATGPLHGENQGGHFFAPKPADAGPRQPVTVGAAPLSSPQQHAPQQHAPQAPQMQGHQQPQHPQHQPQQQPAPMAAPQHHHAAPQAHQQHPGGLSVGPAPAPAPEPAPARKGNFLFGLVTGLGRKSEPAHPPAPQHAPQQAPQAYQPQQAPQQAYQPAPQGYPQQQPAYPQQPQAPHQGYPAGQQYPAAPQQPVYPPQQAAPQQAPGYPAPQAQAPAPRVDAKPGEQEELDIPAFLRRQAN</sequence>
<feature type="binding site" evidence="4">
    <location>
        <begin position="24"/>
        <end position="28"/>
    </location>
    <ligand>
        <name>GTP</name>
        <dbReference type="ChEBI" id="CHEBI:37565"/>
    </ligand>
</feature>
<feature type="domain" description="Tubulin/FtsZ 2-layer sandwich" evidence="9">
    <location>
        <begin position="210"/>
        <end position="328"/>
    </location>
</feature>
<comment type="function">
    <text evidence="4 6">Essential cell division protein that forms a contractile ring structure (Z ring) at the future cell division site. The regulation of the ring assembly controls the timing and the location of cell division. One of the functions of the FtsZ ring is to recruit other cell division proteins to the septum to produce a new cell wall between the dividing cells. Binds GTP and shows GTPase activity.</text>
</comment>
<feature type="compositionally biased region" description="Low complexity" evidence="7">
    <location>
        <begin position="440"/>
        <end position="493"/>
    </location>
</feature>
<dbReference type="InterPro" id="IPR003008">
    <property type="entry name" value="Tubulin_FtsZ_GTPase"/>
</dbReference>
<dbReference type="Pfam" id="PF00091">
    <property type="entry name" value="Tubulin"/>
    <property type="match status" value="1"/>
</dbReference>
<dbReference type="SMART" id="SM00865">
    <property type="entry name" value="Tubulin_C"/>
    <property type="match status" value="1"/>
</dbReference>
<feature type="domain" description="Tubulin/FtsZ GTPase" evidence="8">
    <location>
        <begin position="16"/>
        <end position="208"/>
    </location>
</feature>
<dbReference type="GO" id="GO:0051301">
    <property type="term" value="P:cell division"/>
    <property type="evidence" value="ECO:0007669"/>
    <property type="project" value="UniProtKB-KW"/>
</dbReference>
<comment type="subcellular location">
    <subcellularLocation>
        <location evidence="4">Cytoplasm</location>
    </subcellularLocation>
    <text evidence="4">Assembles at midcell at the inner surface of the cytoplasmic membrane.</text>
</comment>
<evidence type="ECO:0000256" key="7">
    <source>
        <dbReference type="SAM" id="MobiDB-lite"/>
    </source>
</evidence>
<dbReference type="InterPro" id="IPR000158">
    <property type="entry name" value="Cell_div_FtsZ"/>
</dbReference>
<keyword evidence="3 4" id="KW-0342">GTP-binding</keyword>
<dbReference type="InterPro" id="IPR045061">
    <property type="entry name" value="FtsZ/CetZ"/>
</dbReference>
<evidence type="ECO:0000259" key="8">
    <source>
        <dbReference type="SMART" id="SM00864"/>
    </source>
</evidence>
<comment type="similarity">
    <text evidence="1 4 6">Belongs to the FtsZ family.</text>
</comment>
<feature type="binding site" evidence="4">
    <location>
        <position position="146"/>
    </location>
    <ligand>
        <name>GTP</name>
        <dbReference type="ChEBI" id="CHEBI:37565"/>
    </ligand>
</feature>
<dbReference type="PANTHER" id="PTHR30314">
    <property type="entry name" value="CELL DIVISION PROTEIN FTSZ-RELATED"/>
    <property type="match status" value="1"/>
</dbReference>
<evidence type="ECO:0000256" key="6">
    <source>
        <dbReference type="RuleBase" id="RU000631"/>
    </source>
</evidence>
<dbReference type="InterPro" id="IPR020805">
    <property type="entry name" value="Cell_div_FtsZ_CS"/>
</dbReference>
<feature type="region of interest" description="Disordered" evidence="7">
    <location>
        <begin position="389"/>
        <end position="642"/>
    </location>
</feature>
<gene>
    <name evidence="4 10" type="primary">ftsZ</name>
    <name evidence="10" type="ORF">JHL17_10230</name>
</gene>
<keyword evidence="2 4" id="KW-0547">Nucleotide-binding</keyword>
<dbReference type="InterPro" id="IPR036525">
    <property type="entry name" value="Tubulin/FtsZ_GTPase_sf"/>
</dbReference>
<keyword evidence="4 6" id="KW-0131">Cell cycle</keyword>
<dbReference type="Gene3D" id="3.30.1330.20">
    <property type="entry name" value="Tubulin/FtsZ, C-terminal domain"/>
    <property type="match status" value="1"/>
</dbReference>
<name>A0ABS1F300_9PROT</name>
<keyword evidence="4 6" id="KW-0717">Septation</keyword>
<protein>
    <recommendedName>
        <fullName evidence="4 5">Cell division protein FtsZ</fullName>
    </recommendedName>
</protein>
<evidence type="ECO:0000256" key="1">
    <source>
        <dbReference type="ARBA" id="ARBA00009690"/>
    </source>
</evidence>
<feature type="binding site" evidence="4">
    <location>
        <position position="142"/>
    </location>
    <ligand>
        <name>GTP</name>
        <dbReference type="ChEBI" id="CHEBI:37565"/>
    </ligand>
</feature>
<keyword evidence="4" id="KW-0963">Cytoplasm</keyword>
<dbReference type="InterPro" id="IPR018316">
    <property type="entry name" value="Tubulin/FtsZ_2-layer-sand-dom"/>
</dbReference>
<evidence type="ECO:0000256" key="4">
    <source>
        <dbReference type="HAMAP-Rule" id="MF_00909"/>
    </source>
</evidence>
<organism evidence="10 11">
    <name type="scientific">Azospirillum endophyticum</name>
    <dbReference type="NCBI Taxonomy" id="2800326"/>
    <lineage>
        <taxon>Bacteria</taxon>
        <taxon>Pseudomonadati</taxon>
        <taxon>Pseudomonadota</taxon>
        <taxon>Alphaproteobacteria</taxon>
        <taxon>Rhodospirillales</taxon>
        <taxon>Azospirillaceae</taxon>
        <taxon>Azospirillum</taxon>
    </lineage>
</organism>
<evidence type="ECO:0000259" key="9">
    <source>
        <dbReference type="SMART" id="SM00865"/>
    </source>
</evidence>
<dbReference type="Pfam" id="PF12327">
    <property type="entry name" value="FtsZ_C"/>
    <property type="match status" value="1"/>
</dbReference>
<evidence type="ECO:0000256" key="5">
    <source>
        <dbReference type="NCBIfam" id="TIGR00065"/>
    </source>
</evidence>
<dbReference type="EMBL" id="JAENHM010000030">
    <property type="protein sequence ID" value="MBK1837792.1"/>
    <property type="molecule type" value="Genomic_DNA"/>
</dbReference>
<evidence type="ECO:0000313" key="10">
    <source>
        <dbReference type="EMBL" id="MBK1837792.1"/>
    </source>
</evidence>
<dbReference type="PRINTS" id="PR00423">
    <property type="entry name" value="CELLDVISFTSZ"/>
</dbReference>
<feature type="compositionally biased region" description="Low complexity" evidence="7">
    <location>
        <begin position="537"/>
        <end position="619"/>
    </location>
</feature>
<keyword evidence="11" id="KW-1185">Reference proteome</keyword>
<dbReference type="SUPFAM" id="SSF55307">
    <property type="entry name" value="Tubulin C-terminal domain-like"/>
    <property type="match status" value="1"/>
</dbReference>
<keyword evidence="4 6" id="KW-0132">Cell division</keyword>
<comment type="caution">
    <text evidence="10">The sequence shown here is derived from an EMBL/GenBank/DDBJ whole genome shotgun (WGS) entry which is preliminary data.</text>
</comment>
<feature type="binding site" evidence="4">
    <location>
        <position position="190"/>
    </location>
    <ligand>
        <name>GTP</name>
        <dbReference type="ChEBI" id="CHEBI:37565"/>
    </ligand>
</feature>
<dbReference type="InterPro" id="IPR024757">
    <property type="entry name" value="FtsZ_C"/>
</dbReference>
<dbReference type="PROSITE" id="PS01134">
    <property type="entry name" value="FTSZ_1"/>
    <property type="match status" value="1"/>
</dbReference>
<comment type="subunit">
    <text evidence="4">Homodimer. Polymerizes to form a dynamic ring structure in a strictly GTP-dependent manner. Interacts directly with several other division proteins.</text>
</comment>